<dbReference type="Proteomes" id="UP000218505">
    <property type="component" value="Chromosome"/>
</dbReference>
<reference evidence="2" key="1">
    <citation type="submission" date="2017-09" db="EMBL/GenBank/DDBJ databases">
        <title>Complete Genome Sequence of ansamitocin-producing Bacterium Actinosynnema pretiosum X47.</title>
        <authorList>
            <person name="Cao G."/>
            <person name="Zong G."/>
            <person name="Zhong C."/>
            <person name="Fu J."/>
        </authorList>
    </citation>
    <scope>NUCLEOTIDE SEQUENCE [LARGE SCALE GENOMIC DNA]</scope>
    <source>
        <strain evidence="2">X47</strain>
    </source>
</reference>
<dbReference type="RefSeq" id="WP_096495164.1">
    <property type="nucleotide sequence ID" value="NZ_CP023445.1"/>
</dbReference>
<organism evidence="2 3">
    <name type="scientific">Actinosynnema pretiosum</name>
    <dbReference type="NCBI Taxonomy" id="42197"/>
    <lineage>
        <taxon>Bacteria</taxon>
        <taxon>Bacillati</taxon>
        <taxon>Actinomycetota</taxon>
        <taxon>Actinomycetes</taxon>
        <taxon>Pseudonocardiales</taxon>
        <taxon>Pseudonocardiaceae</taxon>
        <taxon>Actinosynnema</taxon>
    </lineage>
</organism>
<dbReference type="InterPro" id="IPR037401">
    <property type="entry name" value="SnoaL-like"/>
</dbReference>
<dbReference type="InterPro" id="IPR032710">
    <property type="entry name" value="NTF2-like_dom_sf"/>
</dbReference>
<sequence>MSEKNGAALQTALAHFQAVRERDMDAAAALTSEEVVLKAPTGESTGKAGLQGFWSRFLVHTSELRLLAAYGDDEGALLLQEATTTPDVVMTFAEHLTVTDGEITAATYVFDPRAFIAARAAEAQAAAKS</sequence>
<accession>A0A290Z8N4</accession>
<feature type="domain" description="SnoaL-like" evidence="1">
    <location>
        <begin position="14"/>
        <end position="105"/>
    </location>
</feature>
<evidence type="ECO:0000313" key="2">
    <source>
        <dbReference type="EMBL" id="ATE55329.1"/>
    </source>
</evidence>
<protein>
    <submittedName>
        <fullName evidence="2">Ketosteroid isomerase</fullName>
    </submittedName>
</protein>
<dbReference type="Pfam" id="PF12680">
    <property type="entry name" value="SnoaL_2"/>
    <property type="match status" value="1"/>
</dbReference>
<evidence type="ECO:0000259" key="1">
    <source>
        <dbReference type="Pfam" id="PF12680"/>
    </source>
</evidence>
<dbReference type="SUPFAM" id="SSF54427">
    <property type="entry name" value="NTF2-like"/>
    <property type="match status" value="1"/>
</dbReference>
<dbReference type="EMBL" id="CP023445">
    <property type="protein sequence ID" value="ATE55329.1"/>
    <property type="molecule type" value="Genomic_DNA"/>
</dbReference>
<name>A0A290Z8N4_9PSEU</name>
<keyword evidence="2" id="KW-0413">Isomerase</keyword>
<dbReference type="KEGG" id="apre:CNX65_20290"/>
<evidence type="ECO:0000313" key="3">
    <source>
        <dbReference type="Proteomes" id="UP000218505"/>
    </source>
</evidence>
<gene>
    <name evidence="2" type="ORF">CNX65_20290</name>
</gene>
<dbReference type="GO" id="GO:0016853">
    <property type="term" value="F:isomerase activity"/>
    <property type="evidence" value="ECO:0007669"/>
    <property type="project" value="UniProtKB-KW"/>
</dbReference>
<dbReference type="AlphaFoldDB" id="A0A290Z8N4"/>
<proteinExistence type="predicted"/>
<dbReference type="Gene3D" id="3.10.450.50">
    <property type="match status" value="1"/>
</dbReference>
<keyword evidence="3" id="KW-1185">Reference proteome</keyword>